<reference evidence="2 3" key="1">
    <citation type="submission" date="2017-03" db="EMBL/GenBank/DDBJ databases">
        <title>Genomes of endolithic fungi from Antarctica.</title>
        <authorList>
            <person name="Coleine C."/>
            <person name="Masonjones S."/>
            <person name="Stajich J.E."/>
        </authorList>
    </citation>
    <scope>NUCLEOTIDE SEQUENCE [LARGE SCALE GENOMIC DNA]</scope>
    <source>
        <strain evidence="2 3">CCFEE 5311</strain>
    </source>
</reference>
<gene>
    <name evidence="2" type="ORF">B0A54_15621</name>
</gene>
<dbReference type="AlphaFoldDB" id="A0A4U0UD16"/>
<organism evidence="2 3">
    <name type="scientific">Friedmanniomyces endolithicus</name>
    <dbReference type="NCBI Taxonomy" id="329885"/>
    <lineage>
        <taxon>Eukaryota</taxon>
        <taxon>Fungi</taxon>
        <taxon>Dikarya</taxon>
        <taxon>Ascomycota</taxon>
        <taxon>Pezizomycotina</taxon>
        <taxon>Dothideomycetes</taxon>
        <taxon>Dothideomycetidae</taxon>
        <taxon>Mycosphaerellales</taxon>
        <taxon>Teratosphaeriaceae</taxon>
        <taxon>Friedmanniomyces</taxon>
    </lineage>
</organism>
<dbReference type="Proteomes" id="UP000310066">
    <property type="component" value="Unassembled WGS sequence"/>
</dbReference>
<sequence length="216" mass="23546">MLSAPVRTAQGKPPLNHQTHTMPSYLLREDVLHIIHTRHAVLLRDSEVQPTLHPTTQPCTKPQSPHIGSSHQCGFASKQIIRSAASIISSHGPLRVAWASISMSAEPSQAKHARSPALYGGIKRRSLTCIPVGRRAAFVDVLCPFRATWEVANLPLEVSIPRGIWADEMESKDFVSRSSAYDLLRDLASDRDVSGSERLLGWSGEASLVGLSMSGL</sequence>
<comment type="caution">
    <text evidence="2">The sequence shown here is derived from an EMBL/GenBank/DDBJ whole genome shotgun (WGS) entry which is preliminary data.</text>
</comment>
<feature type="region of interest" description="Disordered" evidence="1">
    <location>
        <begin position="1"/>
        <end position="20"/>
    </location>
</feature>
<accession>A0A4U0UD16</accession>
<dbReference type="EMBL" id="NAJP01000090">
    <property type="protein sequence ID" value="TKA32632.1"/>
    <property type="molecule type" value="Genomic_DNA"/>
</dbReference>
<evidence type="ECO:0000313" key="3">
    <source>
        <dbReference type="Proteomes" id="UP000310066"/>
    </source>
</evidence>
<proteinExistence type="predicted"/>
<protein>
    <submittedName>
        <fullName evidence="2">Uncharacterized protein</fullName>
    </submittedName>
</protein>
<evidence type="ECO:0000256" key="1">
    <source>
        <dbReference type="SAM" id="MobiDB-lite"/>
    </source>
</evidence>
<evidence type="ECO:0000313" key="2">
    <source>
        <dbReference type="EMBL" id="TKA32632.1"/>
    </source>
</evidence>
<name>A0A4U0UD16_9PEZI</name>